<organism evidence="1 2">
    <name type="scientific">Streptomyces alkaliterrae</name>
    <dbReference type="NCBI Taxonomy" id="2213162"/>
    <lineage>
        <taxon>Bacteria</taxon>
        <taxon>Bacillati</taxon>
        <taxon>Actinomycetota</taxon>
        <taxon>Actinomycetes</taxon>
        <taxon>Kitasatosporales</taxon>
        <taxon>Streptomycetaceae</taxon>
        <taxon>Streptomyces</taxon>
    </lineage>
</organism>
<dbReference type="Proteomes" id="UP000517765">
    <property type="component" value="Unassembled WGS sequence"/>
</dbReference>
<comment type="caution">
    <text evidence="1">The sequence shown here is derived from an EMBL/GenBank/DDBJ whole genome shotgun (WGS) entry which is preliminary data.</text>
</comment>
<accession>A0A7W3ZVT4</accession>
<sequence length="55" mass="5995">MNGVDERDLDEAIATAFKALKSAVDTHSEKSIQMYSQALRALVELRREVASGNGT</sequence>
<evidence type="ECO:0000313" key="2">
    <source>
        <dbReference type="Proteomes" id="UP000517765"/>
    </source>
</evidence>
<evidence type="ECO:0000313" key="1">
    <source>
        <dbReference type="EMBL" id="MBB1262318.1"/>
    </source>
</evidence>
<dbReference type="AlphaFoldDB" id="A0A7W3ZVT4"/>
<proteinExistence type="predicted"/>
<name>A0A7W3ZVT4_9ACTN</name>
<dbReference type="RefSeq" id="WP_173019176.1">
    <property type="nucleotide sequence ID" value="NZ_JABJXA010000309.1"/>
</dbReference>
<gene>
    <name evidence="1" type="ORF">H3147_26455</name>
</gene>
<reference evidence="2" key="1">
    <citation type="submission" date="2020-05" db="EMBL/GenBank/DDBJ databases">
        <title>Classification of alakaliphilic streptomycetes isolated from an alkaline soil next to Lonar Crater, India and a proposal for the recognition of Streptomyces alkaliterrae sp. nov.</title>
        <authorList>
            <person name="Golinska P."/>
        </authorList>
    </citation>
    <scope>NUCLEOTIDE SEQUENCE [LARGE SCALE GENOMIC DNA]</scope>
    <source>
        <strain evidence="2">OF8</strain>
    </source>
</reference>
<dbReference type="EMBL" id="JABJXA010000309">
    <property type="protein sequence ID" value="MBB1262318.1"/>
    <property type="molecule type" value="Genomic_DNA"/>
</dbReference>
<protein>
    <submittedName>
        <fullName evidence="1">Uncharacterized protein</fullName>
    </submittedName>
</protein>